<reference evidence="8" key="3">
    <citation type="submission" date="2025-08" db="UniProtKB">
        <authorList>
            <consortium name="RefSeq"/>
        </authorList>
    </citation>
    <scope>IDENTIFICATION</scope>
    <source>
        <strain evidence="8">17A/GY</strain>
        <tissue evidence="8">Liver</tissue>
    </source>
</reference>
<evidence type="ECO:0000313" key="7">
    <source>
        <dbReference type="Proteomes" id="UP001108280"/>
    </source>
</evidence>
<dbReference type="PROSITE" id="PS00478">
    <property type="entry name" value="LIM_DOMAIN_1"/>
    <property type="match status" value="1"/>
</dbReference>
<evidence type="ECO:0000313" key="8">
    <source>
        <dbReference type="RefSeq" id="XP_035302345.1"/>
    </source>
</evidence>
<organism evidence="7 8">
    <name type="scientific">Cricetulus griseus</name>
    <name type="common">Chinese hamster</name>
    <name type="synonym">Cricetulus barabensis griseus</name>
    <dbReference type="NCBI Taxonomy" id="10029"/>
    <lineage>
        <taxon>Eukaryota</taxon>
        <taxon>Metazoa</taxon>
        <taxon>Chordata</taxon>
        <taxon>Craniata</taxon>
        <taxon>Vertebrata</taxon>
        <taxon>Euteleostomi</taxon>
        <taxon>Mammalia</taxon>
        <taxon>Eutheria</taxon>
        <taxon>Euarchontoglires</taxon>
        <taxon>Glires</taxon>
        <taxon>Rodentia</taxon>
        <taxon>Myomorpha</taxon>
        <taxon>Muroidea</taxon>
        <taxon>Cricetidae</taxon>
        <taxon>Cricetinae</taxon>
        <taxon>Cricetulus</taxon>
    </lineage>
</organism>
<gene>
    <name evidence="8" type="primary">Xirp2</name>
</gene>
<accession>A0A9J7H044</accession>
<dbReference type="Proteomes" id="UP001108280">
    <property type="component" value="Chromosome 6"/>
</dbReference>
<keyword evidence="2 4" id="KW-0862">Zinc</keyword>
<dbReference type="SMART" id="SM00132">
    <property type="entry name" value="LIM"/>
    <property type="match status" value="1"/>
</dbReference>
<dbReference type="RefSeq" id="XP_035302345.1">
    <property type="nucleotide sequence ID" value="XM_035446454.1"/>
</dbReference>
<feature type="region of interest" description="Disordered" evidence="5">
    <location>
        <begin position="312"/>
        <end position="338"/>
    </location>
</feature>
<dbReference type="Gene3D" id="2.10.110.10">
    <property type="entry name" value="Cysteine Rich Protein"/>
    <property type="match status" value="1"/>
</dbReference>
<dbReference type="Pfam" id="PF00412">
    <property type="entry name" value="LIM"/>
    <property type="match status" value="1"/>
</dbReference>
<proteinExistence type="predicted"/>
<name>A0A9J7H044_CRIGR</name>
<feature type="region of interest" description="Disordered" evidence="5">
    <location>
        <begin position="425"/>
        <end position="470"/>
    </location>
</feature>
<dbReference type="PROSITE" id="PS50023">
    <property type="entry name" value="LIM_DOMAIN_2"/>
    <property type="match status" value="1"/>
</dbReference>
<dbReference type="AlphaFoldDB" id="A0A9J7H044"/>
<dbReference type="CDD" id="cd09442">
    <property type="entry name" value="LIM_Eplin_like"/>
    <property type="match status" value="1"/>
</dbReference>
<keyword evidence="3 4" id="KW-0440">LIM domain</keyword>
<dbReference type="CTD" id="129446"/>
<feature type="domain" description="LIM zinc-binding" evidence="6">
    <location>
        <begin position="170"/>
        <end position="230"/>
    </location>
</feature>
<evidence type="ECO:0000256" key="2">
    <source>
        <dbReference type="ARBA" id="ARBA00022833"/>
    </source>
</evidence>
<reference evidence="7" key="1">
    <citation type="journal article" date="2018" name="Biotechnol. Bioeng.">
        <title>A reference genome of the Chinese hamster based on a hybrid assembly strategy.</title>
        <authorList>
            <person name="Rupp O."/>
            <person name="MacDonald M.L."/>
            <person name="Li S."/>
            <person name="Dhiman H."/>
            <person name="Polson S."/>
            <person name="Griep S."/>
            <person name="Heffner K."/>
            <person name="Hernandez I."/>
            <person name="Brinkrolf K."/>
            <person name="Jadhav V."/>
            <person name="Samoudi M."/>
            <person name="Hao H."/>
            <person name="Kingham B."/>
            <person name="Goesmann A."/>
            <person name="Betenbaugh M.J."/>
            <person name="Lewis N.E."/>
            <person name="Borth N."/>
            <person name="Lee K.H."/>
        </authorList>
    </citation>
    <scope>NUCLEOTIDE SEQUENCE [LARGE SCALE GENOMIC DNA]</scope>
    <source>
        <strain evidence="7">17A/GY</strain>
    </source>
</reference>
<dbReference type="GeneID" id="100755593"/>
<protein>
    <submittedName>
        <fullName evidence="8">Xin actin-binding repeat-containing protein 2 isoform X3</fullName>
    </submittedName>
</protein>
<evidence type="ECO:0000256" key="5">
    <source>
        <dbReference type="SAM" id="MobiDB-lite"/>
    </source>
</evidence>
<dbReference type="FunFam" id="2.10.110.10:FF:000002">
    <property type="entry name" value="LIM domain and actin-binding 1"/>
    <property type="match status" value="1"/>
</dbReference>
<reference evidence="7" key="2">
    <citation type="journal article" date="2020" name="Biotechnol. Bioeng.">
        <title>Chromosome-scale scaffolds for the Chinese hamster reference genome assembly to facilitate the study of the CHO epigenome.</title>
        <authorList>
            <person name="Hilliard W."/>
            <person name="MacDonald M."/>
            <person name="Lee K.H."/>
        </authorList>
    </citation>
    <scope>NUCLEOTIDE SEQUENCE [LARGE SCALE GENOMIC DNA]</scope>
    <source>
        <strain evidence="7">17A/GY</strain>
    </source>
</reference>
<feature type="compositionally biased region" description="Basic and acidic residues" evidence="5">
    <location>
        <begin position="425"/>
        <end position="435"/>
    </location>
</feature>
<dbReference type="GO" id="GO:0046872">
    <property type="term" value="F:metal ion binding"/>
    <property type="evidence" value="ECO:0007669"/>
    <property type="project" value="UniProtKB-KW"/>
</dbReference>
<evidence type="ECO:0000256" key="4">
    <source>
        <dbReference type="PROSITE-ProRule" id="PRU00125"/>
    </source>
</evidence>
<keyword evidence="1 4" id="KW-0479">Metal-binding</keyword>
<dbReference type="PANTHER" id="PTHR24206">
    <property type="entry name" value="OS06G0237300 PROTEIN"/>
    <property type="match status" value="1"/>
</dbReference>
<keyword evidence="7" id="KW-1185">Reference proteome</keyword>
<dbReference type="InterPro" id="IPR001781">
    <property type="entry name" value="Znf_LIM"/>
</dbReference>
<evidence type="ECO:0000259" key="6">
    <source>
        <dbReference type="PROSITE" id="PS50023"/>
    </source>
</evidence>
<evidence type="ECO:0000256" key="1">
    <source>
        <dbReference type="ARBA" id="ARBA00022723"/>
    </source>
</evidence>
<sequence length="689" mass="78135">MARYQAAISRGDARSFSANVMEESEVFTVPGGLAKMKKQFEKDEVTSTCKAISECQYQHQSRYEQEAIHSSQEMRRNEQEVSKAHGTDVFKTEMMSHLEEHTEELNQASQFHQYVQETVIDTPEDEEIPKVSTKILKEQFEKSAQEKFLYSDKETTPSRCIKKLLVQDKEICIICQKTVYPMECLIADKQSFHKSCFRCHHCSGKLSLGNYASLYGQIYCKPHFKQLFKSKGNYDEGFGHKQHKDRWNCKNQSSLVDLTPNEEPNVCVNTATDTLLFGDLTKHTDVCKSERQNNDLRKWRGRGKLKIVWPPCQEMPKKNFPPDEELNVSKPKWPPQGTIPVPLEFRRESLPEQDQDSFPVLQLSQHVCPKGDITGVTEMKVYETRKNEKEGKRNVHDKLNEAEGIANKRKSGVELTDNIVYAQRDEKEKNGHANEPDGTDILQVTSPDDEVGPENRRENSNNNNNNNSVAVCSLNSGRHGTSILECPHRLQPANEANSYPSEIQMKKLKHASRISELLGVFESEKLSSKNVLAMALEKKADRVTTGSPVQFALEPGFQQGLSVTGESCAASPDANLLHIKENHNNNKNAHHFFSNTVKISSFSKKHHILGCDLIDSVDQLKNMSCLYLRELGKDIKCWHGETTGAVWSDAPSQGCVAKPVFPRVQCQAEHLTVEEQIKRDRCYSDSDAD</sequence>
<dbReference type="SUPFAM" id="SSF57716">
    <property type="entry name" value="Glucocorticoid receptor-like (DNA-binding domain)"/>
    <property type="match status" value="2"/>
</dbReference>
<evidence type="ECO:0000256" key="3">
    <source>
        <dbReference type="ARBA" id="ARBA00023038"/>
    </source>
</evidence>